<dbReference type="AlphaFoldDB" id="A0A2A4MT38"/>
<evidence type="ECO:0000313" key="10">
    <source>
        <dbReference type="Proteomes" id="UP000218172"/>
    </source>
</evidence>
<dbReference type="GO" id="GO:0000155">
    <property type="term" value="F:phosphorelay sensor kinase activity"/>
    <property type="evidence" value="ECO:0007669"/>
    <property type="project" value="InterPro"/>
</dbReference>
<dbReference type="Proteomes" id="UP000218172">
    <property type="component" value="Unassembled WGS sequence"/>
</dbReference>
<dbReference type="SMART" id="SM00387">
    <property type="entry name" value="HATPase_c"/>
    <property type="match status" value="1"/>
</dbReference>
<dbReference type="SUPFAM" id="SSF55785">
    <property type="entry name" value="PYP-like sensor domain (PAS domain)"/>
    <property type="match status" value="1"/>
</dbReference>
<dbReference type="SUPFAM" id="SSF47384">
    <property type="entry name" value="Homodimeric domain of signal transducing histidine kinase"/>
    <property type="match status" value="1"/>
</dbReference>
<evidence type="ECO:0000259" key="6">
    <source>
        <dbReference type="PROSITE" id="PS50110"/>
    </source>
</evidence>
<dbReference type="NCBIfam" id="TIGR00229">
    <property type="entry name" value="sensory_box"/>
    <property type="match status" value="1"/>
</dbReference>
<dbReference type="Pfam" id="PF00512">
    <property type="entry name" value="HisKA"/>
    <property type="match status" value="1"/>
</dbReference>
<proteinExistence type="predicted"/>
<dbReference type="Pfam" id="PF02518">
    <property type="entry name" value="HATPase_c"/>
    <property type="match status" value="1"/>
</dbReference>
<evidence type="ECO:0000256" key="3">
    <source>
        <dbReference type="ARBA" id="ARBA00022553"/>
    </source>
</evidence>
<dbReference type="Gene3D" id="3.30.450.20">
    <property type="entry name" value="PAS domain"/>
    <property type="match status" value="1"/>
</dbReference>
<dbReference type="InterPro" id="IPR000014">
    <property type="entry name" value="PAS"/>
</dbReference>
<dbReference type="CDD" id="cd00082">
    <property type="entry name" value="HisKA"/>
    <property type="match status" value="1"/>
</dbReference>
<dbReference type="InterPro" id="IPR001610">
    <property type="entry name" value="PAC"/>
</dbReference>
<evidence type="ECO:0000313" key="9">
    <source>
        <dbReference type="EMBL" id="PCH63032.1"/>
    </source>
</evidence>
<evidence type="ECO:0000259" key="7">
    <source>
        <dbReference type="PROSITE" id="PS50112"/>
    </source>
</evidence>
<dbReference type="SMART" id="SM00388">
    <property type="entry name" value="HisKA"/>
    <property type="match status" value="1"/>
</dbReference>
<dbReference type="InterPro" id="IPR035965">
    <property type="entry name" value="PAS-like_dom_sf"/>
</dbReference>
<dbReference type="PROSITE" id="PS50110">
    <property type="entry name" value="RESPONSE_REGULATORY"/>
    <property type="match status" value="1"/>
</dbReference>
<dbReference type="PANTHER" id="PTHR43065:SF42">
    <property type="entry name" value="TWO-COMPONENT SENSOR PPRA"/>
    <property type="match status" value="1"/>
</dbReference>
<dbReference type="InterPro" id="IPR036097">
    <property type="entry name" value="HisK_dim/P_sf"/>
</dbReference>
<evidence type="ECO:0000256" key="1">
    <source>
        <dbReference type="ARBA" id="ARBA00000085"/>
    </source>
</evidence>
<dbReference type="PROSITE" id="PS50113">
    <property type="entry name" value="PAC"/>
    <property type="match status" value="1"/>
</dbReference>
<dbReference type="InterPro" id="IPR005467">
    <property type="entry name" value="His_kinase_dom"/>
</dbReference>
<dbReference type="SMART" id="SM00086">
    <property type="entry name" value="PAC"/>
    <property type="match status" value="1"/>
</dbReference>
<dbReference type="EC" id="2.7.13.3" evidence="2"/>
<comment type="catalytic activity">
    <reaction evidence="1">
        <text>ATP + protein L-histidine = ADP + protein N-phospho-L-histidine.</text>
        <dbReference type="EC" id="2.7.13.3"/>
    </reaction>
</comment>
<dbReference type="Gene3D" id="3.30.565.10">
    <property type="entry name" value="Histidine kinase-like ATPase, C-terminal domain"/>
    <property type="match status" value="1"/>
</dbReference>
<dbReference type="PROSITE" id="PS50112">
    <property type="entry name" value="PAS"/>
    <property type="match status" value="1"/>
</dbReference>
<sequence>MELLHNLIRQFLLTLIILPVFLTPVSGQVEEQSAYKRILVIYGGTGESVWDQDFSQHLQRLYSQHKDLRVTQEFLWLDDLNPADFHLTAESIRLQYQALPLDLITAVGPTAVEFLLEWGSVFPEKTPKLLAFPLEKVFDDESLAKNITLMRGTFGSSIAKIFLQIPQLFPDLEQIVVISGDSPEDIAYLTSLRLTIDSLAMDRPIHYLIGLSPAELRAELQGFPNNSAIYLSSYNQDQYGNYQQPADILTALSSVVEIPVFGLFANLQGRDRLGGIFTNIDDYAELTMAMSLKILNGDSISDDERSELTSSIDSHNFVFDAQQLKRFSLSAKQLPQGSLIINVEPSFWQVNKLQILISVFIILVQIIFLVALYQSLRTRKKIEIERDRTRVEQENQVRLFEAVIGSSSDAIVITDKNSKIVETNQLGLENIFGYREGELIGENIAKLVYHDINKENPENFLMELSSHPSQKTFYTMEGSSFHGEFVGTKLTDADGQHSGYLVLVRDISKRINQEQELRQAHKMEALGNLAGGIAHDFHNILMVIVGSAEVAKFNIDRKSLVEGNLANILRASGRAKELINQILTFSRRSEENSLTLENLENLLNDFQKLLNAFIPSGIKVKTTISPDLWGSYVNTTQIQQLLLNLCSNAQHAMHDKGVLEVCATNRSFAKSKRLFKDVLAPGNYVELKVSDTGVGIEKDIAERIFEPFFTTKPQGEGTGMGLALVYGIVESHNAHLDLKSEVGKGTSFSLFLPAVTELPQQEFEQPIVTMTSGKNELIMLVDDDSDVIDITAQILQHLGYLVETYTKPEEALISFKSNPDKFDLVVSDQTMPKLDGLGLLAQMQGIRANLPTILCTGYREDLQQLSPENLIISSVLLKPFAIKEISEAVKKALQPV</sequence>
<dbReference type="PANTHER" id="PTHR43065">
    <property type="entry name" value="SENSOR HISTIDINE KINASE"/>
    <property type="match status" value="1"/>
</dbReference>
<evidence type="ECO:0000256" key="2">
    <source>
        <dbReference type="ARBA" id="ARBA00012438"/>
    </source>
</evidence>
<name>A0A2A4MT38_9GAMM</name>
<comment type="caution">
    <text evidence="9">The sequence shown here is derived from an EMBL/GenBank/DDBJ whole genome shotgun (WGS) entry which is preliminary data.</text>
</comment>
<dbReference type="InterPro" id="IPR004358">
    <property type="entry name" value="Sig_transdc_His_kin-like_C"/>
</dbReference>
<keyword evidence="3 4" id="KW-0597">Phosphoprotein</keyword>
<dbReference type="SMART" id="SM00448">
    <property type="entry name" value="REC"/>
    <property type="match status" value="1"/>
</dbReference>
<dbReference type="InterPro" id="IPR003594">
    <property type="entry name" value="HATPase_dom"/>
</dbReference>
<organism evidence="9 10">
    <name type="scientific">SAR86 cluster bacterium</name>
    <dbReference type="NCBI Taxonomy" id="2030880"/>
    <lineage>
        <taxon>Bacteria</taxon>
        <taxon>Pseudomonadati</taxon>
        <taxon>Pseudomonadota</taxon>
        <taxon>Gammaproteobacteria</taxon>
        <taxon>SAR86 cluster</taxon>
    </lineage>
</organism>
<accession>A0A2A4MT38</accession>
<dbReference type="CDD" id="cd00130">
    <property type="entry name" value="PAS"/>
    <property type="match status" value="1"/>
</dbReference>
<protein>
    <recommendedName>
        <fullName evidence="2">histidine kinase</fullName>
        <ecNumber evidence="2">2.7.13.3</ecNumber>
    </recommendedName>
</protein>
<feature type="domain" description="Histidine kinase" evidence="5">
    <location>
        <begin position="532"/>
        <end position="756"/>
    </location>
</feature>
<dbReference type="InterPro" id="IPR000700">
    <property type="entry name" value="PAS-assoc_C"/>
</dbReference>
<gene>
    <name evidence="9" type="ORF">COC19_01895</name>
</gene>
<feature type="domain" description="PAC" evidence="8">
    <location>
        <begin position="467"/>
        <end position="519"/>
    </location>
</feature>
<dbReference type="Pfam" id="PF00072">
    <property type="entry name" value="Response_reg"/>
    <property type="match status" value="1"/>
</dbReference>
<dbReference type="InterPro" id="IPR036890">
    <property type="entry name" value="HATPase_C_sf"/>
</dbReference>
<feature type="modified residue" description="4-aspartylphosphate" evidence="4">
    <location>
        <position position="828"/>
    </location>
</feature>
<dbReference type="Gene3D" id="3.40.50.2300">
    <property type="match status" value="1"/>
</dbReference>
<dbReference type="EMBL" id="NVQR01000028">
    <property type="protein sequence ID" value="PCH63032.1"/>
    <property type="molecule type" value="Genomic_DNA"/>
</dbReference>
<reference evidence="10" key="1">
    <citation type="submission" date="2017-08" db="EMBL/GenBank/DDBJ databases">
        <title>A dynamic microbial community with high functional redundancy inhabits the cold, oxic subseafloor aquifer.</title>
        <authorList>
            <person name="Tully B.J."/>
            <person name="Wheat C.G."/>
            <person name="Glazer B.T."/>
            <person name="Huber J.A."/>
        </authorList>
    </citation>
    <scope>NUCLEOTIDE SEQUENCE [LARGE SCALE GENOMIC DNA]</scope>
</reference>
<dbReference type="Pfam" id="PF13426">
    <property type="entry name" value="PAS_9"/>
    <property type="match status" value="1"/>
</dbReference>
<dbReference type="InterPro" id="IPR011006">
    <property type="entry name" value="CheY-like_superfamily"/>
</dbReference>
<evidence type="ECO:0000259" key="5">
    <source>
        <dbReference type="PROSITE" id="PS50109"/>
    </source>
</evidence>
<dbReference type="PROSITE" id="PS50109">
    <property type="entry name" value="HIS_KIN"/>
    <property type="match status" value="1"/>
</dbReference>
<dbReference type="SUPFAM" id="SSF52172">
    <property type="entry name" value="CheY-like"/>
    <property type="match status" value="1"/>
</dbReference>
<dbReference type="SUPFAM" id="SSF55874">
    <property type="entry name" value="ATPase domain of HSP90 chaperone/DNA topoisomerase II/histidine kinase"/>
    <property type="match status" value="1"/>
</dbReference>
<dbReference type="Gene3D" id="1.10.287.130">
    <property type="match status" value="1"/>
</dbReference>
<evidence type="ECO:0000259" key="8">
    <source>
        <dbReference type="PROSITE" id="PS50113"/>
    </source>
</evidence>
<dbReference type="InterPro" id="IPR003661">
    <property type="entry name" value="HisK_dim/P_dom"/>
</dbReference>
<dbReference type="PRINTS" id="PR00344">
    <property type="entry name" value="BCTRLSENSOR"/>
</dbReference>
<dbReference type="InterPro" id="IPR001789">
    <property type="entry name" value="Sig_transdc_resp-reg_receiver"/>
</dbReference>
<evidence type="ECO:0000256" key="4">
    <source>
        <dbReference type="PROSITE-ProRule" id="PRU00169"/>
    </source>
</evidence>
<feature type="domain" description="Response regulatory" evidence="6">
    <location>
        <begin position="777"/>
        <end position="893"/>
    </location>
</feature>
<feature type="domain" description="PAS" evidence="7">
    <location>
        <begin position="396"/>
        <end position="450"/>
    </location>
</feature>